<keyword evidence="5 8" id="KW-0472">Membrane</keyword>
<dbReference type="InterPro" id="IPR052192">
    <property type="entry name" value="Insect_Ionotropic_Sensory_Rcpt"/>
</dbReference>
<keyword evidence="2" id="KW-1003">Cell membrane</keyword>
<feature type="transmembrane region" description="Helical" evidence="8">
    <location>
        <begin position="478"/>
        <end position="496"/>
    </location>
</feature>
<dbReference type="PANTHER" id="PTHR42643:SF30">
    <property type="entry name" value="IONOTROPIC RECEPTOR 40A-RELATED"/>
    <property type="match status" value="1"/>
</dbReference>
<feature type="transmembrane region" description="Helical" evidence="8">
    <location>
        <begin position="244"/>
        <end position="265"/>
    </location>
</feature>
<sequence>MNIYSTAGSVAFSINFEGFSQIPVMQFKLQEEWISFSIIKPDIYVIDASNGKLKEILRILEFQTIFNPSAKLYSYNPYEESDFNNVSTNIVQVGVCTNQTINYEENVFNPYVPATWNYPKLSVGCSYSPPAIITLPLFTNGHNFTGIDIEIIDTIAEKMKLRPYYELGLNYVGTKNNFSYDGVLGEVERRKFDLVVGGIYSTSDSWLDFDSSAPTVATFYSWFVPGPTWVPFWKRILLTFEPSVTITTLVLYILVSTMVHIFGYIQVTKQIWFNDFFKLFTILVGFPIRFSYSEKSSKRILYASWCLFSLVLNACFASKLLGNLMRKKFHYTIDSVDAITESNMNICILKGLEDGLREFEHRILTCTDCEICSNRTAFQRDLATIRTENLVDFFTQKYYLSENGDVLIHPLREKYLSVYNGMVFRKNHPVFKIFNKMLLRLINSGVADLIQMKHWVRFRKNISTEVNSAPLHLTQLKFIFQFLIYGLGMCSTIFIIEFMKKRISRTVTFIDPK</sequence>
<dbReference type="GO" id="GO:0005886">
    <property type="term" value="C:plasma membrane"/>
    <property type="evidence" value="ECO:0007669"/>
    <property type="project" value="UniProtKB-SubCell"/>
</dbReference>
<keyword evidence="3 8" id="KW-0812">Transmembrane</keyword>
<dbReference type="EMBL" id="JABFTP020000062">
    <property type="protein sequence ID" value="KAL3273471.1"/>
    <property type="molecule type" value="Genomic_DNA"/>
</dbReference>
<evidence type="ECO:0000313" key="10">
    <source>
        <dbReference type="Proteomes" id="UP001516400"/>
    </source>
</evidence>
<evidence type="ECO:0000256" key="8">
    <source>
        <dbReference type="SAM" id="Phobius"/>
    </source>
</evidence>
<evidence type="ECO:0000256" key="4">
    <source>
        <dbReference type="ARBA" id="ARBA00022989"/>
    </source>
</evidence>
<evidence type="ECO:0000256" key="5">
    <source>
        <dbReference type="ARBA" id="ARBA00023136"/>
    </source>
</evidence>
<evidence type="ECO:0000256" key="7">
    <source>
        <dbReference type="ARBA" id="ARBA00023180"/>
    </source>
</evidence>
<evidence type="ECO:0000256" key="6">
    <source>
        <dbReference type="ARBA" id="ARBA00023170"/>
    </source>
</evidence>
<feature type="transmembrane region" description="Helical" evidence="8">
    <location>
        <begin position="271"/>
        <end position="288"/>
    </location>
</feature>
<dbReference type="PANTHER" id="PTHR42643">
    <property type="entry name" value="IONOTROPIC RECEPTOR 20A-RELATED"/>
    <property type="match status" value="1"/>
</dbReference>
<proteinExistence type="predicted"/>
<dbReference type="Gene3D" id="3.40.190.10">
    <property type="entry name" value="Periplasmic binding protein-like II"/>
    <property type="match status" value="1"/>
</dbReference>
<protein>
    <submittedName>
        <fullName evidence="9">Uncharacterized protein</fullName>
    </submittedName>
</protein>
<accession>A0ABD2N416</accession>
<name>A0ABD2N416_9CUCU</name>
<keyword evidence="6" id="KW-0675">Receptor</keyword>
<gene>
    <name evidence="9" type="ORF">HHI36_014914</name>
</gene>
<evidence type="ECO:0000256" key="1">
    <source>
        <dbReference type="ARBA" id="ARBA00004651"/>
    </source>
</evidence>
<comment type="subcellular location">
    <subcellularLocation>
        <location evidence="1">Cell membrane</location>
        <topology evidence="1">Multi-pass membrane protein</topology>
    </subcellularLocation>
</comment>
<keyword evidence="10" id="KW-1185">Reference proteome</keyword>
<dbReference type="SUPFAM" id="SSF53850">
    <property type="entry name" value="Periplasmic binding protein-like II"/>
    <property type="match status" value="1"/>
</dbReference>
<dbReference type="Proteomes" id="UP001516400">
    <property type="component" value="Unassembled WGS sequence"/>
</dbReference>
<evidence type="ECO:0000256" key="2">
    <source>
        <dbReference type="ARBA" id="ARBA00022475"/>
    </source>
</evidence>
<comment type="caution">
    <text evidence="9">The sequence shown here is derived from an EMBL/GenBank/DDBJ whole genome shotgun (WGS) entry which is preliminary data.</text>
</comment>
<reference evidence="9 10" key="1">
    <citation type="journal article" date="2021" name="BMC Biol.">
        <title>Horizontally acquired antibacterial genes associated with adaptive radiation of ladybird beetles.</title>
        <authorList>
            <person name="Li H.S."/>
            <person name="Tang X.F."/>
            <person name="Huang Y.H."/>
            <person name="Xu Z.Y."/>
            <person name="Chen M.L."/>
            <person name="Du X.Y."/>
            <person name="Qiu B.Y."/>
            <person name="Chen P.T."/>
            <person name="Zhang W."/>
            <person name="Slipinski A."/>
            <person name="Escalona H.E."/>
            <person name="Waterhouse R.M."/>
            <person name="Zwick A."/>
            <person name="Pang H."/>
        </authorList>
    </citation>
    <scope>NUCLEOTIDE SEQUENCE [LARGE SCALE GENOMIC DNA]</scope>
    <source>
        <strain evidence="9">SYSU2018</strain>
    </source>
</reference>
<evidence type="ECO:0000313" key="9">
    <source>
        <dbReference type="EMBL" id="KAL3273471.1"/>
    </source>
</evidence>
<dbReference type="AlphaFoldDB" id="A0ABD2N416"/>
<keyword evidence="7" id="KW-0325">Glycoprotein</keyword>
<feature type="transmembrane region" description="Helical" evidence="8">
    <location>
        <begin position="300"/>
        <end position="321"/>
    </location>
</feature>
<evidence type="ECO:0000256" key="3">
    <source>
        <dbReference type="ARBA" id="ARBA00022692"/>
    </source>
</evidence>
<keyword evidence="4 8" id="KW-1133">Transmembrane helix</keyword>
<organism evidence="9 10">
    <name type="scientific">Cryptolaemus montrouzieri</name>
    <dbReference type="NCBI Taxonomy" id="559131"/>
    <lineage>
        <taxon>Eukaryota</taxon>
        <taxon>Metazoa</taxon>
        <taxon>Ecdysozoa</taxon>
        <taxon>Arthropoda</taxon>
        <taxon>Hexapoda</taxon>
        <taxon>Insecta</taxon>
        <taxon>Pterygota</taxon>
        <taxon>Neoptera</taxon>
        <taxon>Endopterygota</taxon>
        <taxon>Coleoptera</taxon>
        <taxon>Polyphaga</taxon>
        <taxon>Cucujiformia</taxon>
        <taxon>Coccinelloidea</taxon>
        <taxon>Coccinellidae</taxon>
        <taxon>Scymninae</taxon>
        <taxon>Scymnini</taxon>
        <taxon>Cryptolaemus</taxon>
    </lineage>
</organism>